<dbReference type="GO" id="GO:0090307">
    <property type="term" value="P:mitotic spindle assembly"/>
    <property type="evidence" value="ECO:0007669"/>
    <property type="project" value="TreeGrafter"/>
</dbReference>
<dbReference type="PANTHER" id="PTHR14326">
    <property type="entry name" value="TARGETING PROTEIN FOR XKLP2"/>
    <property type="match status" value="1"/>
</dbReference>
<dbReference type="GO" id="GO:0005819">
    <property type="term" value="C:spindle"/>
    <property type="evidence" value="ECO:0007669"/>
    <property type="project" value="InterPro"/>
</dbReference>
<proteinExistence type="inferred from homology"/>
<dbReference type="GO" id="GO:0030295">
    <property type="term" value="F:protein kinase activator activity"/>
    <property type="evidence" value="ECO:0007669"/>
    <property type="project" value="TreeGrafter"/>
</dbReference>
<evidence type="ECO:0000256" key="3">
    <source>
        <dbReference type="ARBA" id="ARBA00022490"/>
    </source>
</evidence>
<name>A0A484MTY2_9ASTE</name>
<dbReference type="Proteomes" id="UP000595140">
    <property type="component" value="Unassembled WGS sequence"/>
</dbReference>
<dbReference type="GO" id="GO:0060236">
    <property type="term" value="P:regulation of mitotic spindle organization"/>
    <property type="evidence" value="ECO:0007669"/>
    <property type="project" value="InterPro"/>
</dbReference>
<evidence type="ECO:0000256" key="1">
    <source>
        <dbReference type="ARBA" id="ARBA00004245"/>
    </source>
</evidence>
<gene>
    <name evidence="8" type="ORF">CCAM_LOCUS33745</name>
</gene>
<comment type="subcellular location">
    <subcellularLocation>
        <location evidence="1">Cytoplasm</location>
        <location evidence="1">Cytoskeleton</location>
    </subcellularLocation>
</comment>
<dbReference type="GO" id="GO:0005880">
    <property type="term" value="C:nuclear microtubule"/>
    <property type="evidence" value="ECO:0007669"/>
    <property type="project" value="TreeGrafter"/>
</dbReference>
<feature type="domain" description="TPX2 C-terminal" evidence="7">
    <location>
        <begin position="396"/>
        <end position="470"/>
    </location>
</feature>
<keyword evidence="4" id="KW-0493">Microtubule</keyword>
<keyword evidence="3" id="KW-0963">Cytoplasm</keyword>
<dbReference type="GO" id="GO:0008017">
    <property type="term" value="F:microtubule binding"/>
    <property type="evidence" value="ECO:0007669"/>
    <property type="project" value="TreeGrafter"/>
</dbReference>
<comment type="similarity">
    <text evidence="2">Belongs to the TPX2 family.</text>
</comment>
<dbReference type="EMBL" id="OOIL02004480">
    <property type="protein sequence ID" value="VFQ91969.1"/>
    <property type="molecule type" value="Genomic_DNA"/>
</dbReference>
<reference evidence="8 9" key="1">
    <citation type="submission" date="2018-04" db="EMBL/GenBank/DDBJ databases">
        <authorList>
            <person name="Vogel A."/>
        </authorList>
    </citation>
    <scope>NUCLEOTIDE SEQUENCE [LARGE SCALE GENOMIC DNA]</scope>
</reference>
<dbReference type="InterPro" id="IPR009675">
    <property type="entry name" value="TPX2_fam"/>
</dbReference>
<dbReference type="PANTHER" id="PTHR14326:SF58">
    <property type="entry name" value="TPX2 (TARGETING PROTEIN FOR XKLP2) PROTEIN FAMILY"/>
    <property type="match status" value="1"/>
</dbReference>
<feature type="region of interest" description="Disordered" evidence="6">
    <location>
        <begin position="284"/>
        <end position="325"/>
    </location>
</feature>
<dbReference type="OrthoDB" id="7677582at2759"/>
<feature type="region of interest" description="Disordered" evidence="6">
    <location>
        <begin position="1"/>
        <end position="105"/>
    </location>
</feature>
<evidence type="ECO:0000313" key="9">
    <source>
        <dbReference type="Proteomes" id="UP000595140"/>
    </source>
</evidence>
<feature type="compositionally biased region" description="Low complexity" evidence="6">
    <location>
        <begin position="34"/>
        <end position="45"/>
    </location>
</feature>
<sequence length="509" mass="57314">MESNRKSIGVSENIDPNTSSPGSKITGSPSITTSAMKASKSAQKSPNPADFGSKITSSPSIANSAKKSSKSASSPSPLQKKIRQRKFVVAKRNPKSKKESNDSSKASQLVACKCGKGGGRKCSCVAYESLRASHEEFFKSLRSIGCEETNLEALQMRIGAEIGSNELEEGKSNKDTVDGYCNLESSNAHKVIGEMGVKRSRDELLGDGGERENVAVAQHSSGKVMNLVQAFEKLLKIPHDTEEEEDHKRGFKLEFSSQRDCPSSSFHPSVCVLTRESLGMCSQGSLSFDSSHGRTSSQISEGRKSRRNSSESFGVASRRHQKRRQLKATFQKPFNLRTEQRGRYKEEEFHNKLKQMEEEDKKNRIPIAQGLPWTTEEPECLVKPPVKESTRAIDLVLHSDVRALDRAKFDHKVAEKLSFIEQQKMERERLQKLEEEEEIRRLRKELVPKAQPLPYFDRPFIPRRSEKALTFPQEPKFHIPQHKKIKCCNVSEQGFQFRGSWLQFDSNSY</sequence>
<keyword evidence="5" id="KW-0206">Cytoskeleton</keyword>
<dbReference type="InterPro" id="IPR027329">
    <property type="entry name" value="TPX2_C"/>
</dbReference>
<protein>
    <recommendedName>
        <fullName evidence="7">TPX2 C-terminal domain-containing protein</fullName>
    </recommendedName>
</protein>
<feature type="compositionally biased region" description="Polar residues" evidence="6">
    <location>
        <begin position="284"/>
        <end position="300"/>
    </location>
</feature>
<evidence type="ECO:0000256" key="2">
    <source>
        <dbReference type="ARBA" id="ARBA00005885"/>
    </source>
</evidence>
<accession>A0A484MTY2</accession>
<organism evidence="8 9">
    <name type="scientific">Cuscuta campestris</name>
    <dbReference type="NCBI Taxonomy" id="132261"/>
    <lineage>
        <taxon>Eukaryota</taxon>
        <taxon>Viridiplantae</taxon>
        <taxon>Streptophyta</taxon>
        <taxon>Embryophyta</taxon>
        <taxon>Tracheophyta</taxon>
        <taxon>Spermatophyta</taxon>
        <taxon>Magnoliopsida</taxon>
        <taxon>eudicotyledons</taxon>
        <taxon>Gunneridae</taxon>
        <taxon>Pentapetalae</taxon>
        <taxon>asterids</taxon>
        <taxon>lamiids</taxon>
        <taxon>Solanales</taxon>
        <taxon>Convolvulaceae</taxon>
        <taxon>Cuscuteae</taxon>
        <taxon>Cuscuta</taxon>
        <taxon>Cuscuta subgen. Grammica</taxon>
        <taxon>Cuscuta sect. Cleistogrammica</taxon>
    </lineage>
</organism>
<evidence type="ECO:0000259" key="7">
    <source>
        <dbReference type="Pfam" id="PF06886"/>
    </source>
</evidence>
<evidence type="ECO:0000256" key="4">
    <source>
        <dbReference type="ARBA" id="ARBA00022701"/>
    </source>
</evidence>
<dbReference type="Pfam" id="PF06886">
    <property type="entry name" value="TPX2"/>
    <property type="match status" value="1"/>
</dbReference>
<feature type="compositionally biased region" description="Low complexity" evidence="6">
    <location>
        <begin position="57"/>
        <end position="77"/>
    </location>
</feature>
<keyword evidence="9" id="KW-1185">Reference proteome</keyword>
<evidence type="ECO:0000313" key="8">
    <source>
        <dbReference type="EMBL" id="VFQ91969.1"/>
    </source>
</evidence>
<feature type="compositionally biased region" description="Basic residues" evidence="6">
    <location>
        <begin position="80"/>
        <end position="95"/>
    </location>
</feature>
<feature type="compositionally biased region" description="Polar residues" evidence="6">
    <location>
        <begin position="14"/>
        <end position="33"/>
    </location>
</feature>
<dbReference type="AlphaFoldDB" id="A0A484MTY2"/>
<evidence type="ECO:0000256" key="5">
    <source>
        <dbReference type="ARBA" id="ARBA00023212"/>
    </source>
</evidence>
<evidence type="ECO:0000256" key="6">
    <source>
        <dbReference type="SAM" id="MobiDB-lite"/>
    </source>
</evidence>